<dbReference type="InterPro" id="IPR036034">
    <property type="entry name" value="PDZ_sf"/>
</dbReference>
<dbReference type="Gene3D" id="1.10.390.10">
    <property type="entry name" value="Neutral Protease Domain 2"/>
    <property type="match status" value="1"/>
</dbReference>
<dbReference type="Pfam" id="PF17899">
    <property type="entry name" value="Peptidase_M61_N"/>
    <property type="match status" value="1"/>
</dbReference>
<feature type="signal peptide" evidence="1">
    <location>
        <begin position="1"/>
        <end position="27"/>
    </location>
</feature>
<dbReference type="InterPro" id="IPR040756">
    <property type="entry name" value="Peptidase_M61_N"/>
</dbReference>
<dbReference type="RefSeq" id="WP_154176062.1">
    <property type="nucleotide sequence ID" value="NZ_WJXZ01000009.1"/>
</dbReference>
<gene>
    <name evidence="3" type="ORF">GJJ30_15420</name>
</gene>
<dbReference type="OrthoDB" id="9778516at2"/>
<name>A0A7K0ELK3_9BACT</name>
<evidence type="ECO:0000259" key="2">
    <source>
        <dbReference type="SMART" id="SM00228"/>
    </source>
</evidence>
<comment type="caution">
    <text evidence="3">The sequence shown here is derived from an EMBL/GenBank/DDBJ whole genome shotgun (WGS) entry which is preliminary data.</text>
</comment>
<dbReference type="EMBL" id="WJXZ01000009">
    <property type="protein sequence ID" value="MRS62689.1"/>
    <property type="molecule type" value="Genomic_DNA"/>
</dbReference>
<dbReference type="Proteomes" id="UP000441754">
    <property type="component" value="Unassembled WGS sequence"/>
</dbReference>
<evidence type="ECO:0000256" key="1">
    <source>
        <dbReference type="SAM" id="SignalP"/>
    </source>
</evidence>
<dbReference type="Pfam" id="PF13180">
    <property type="entry name" value="PDZ_2"/>
    <property type="match status" value="1"/>
</dbReference>
<organism evidence="3 4">
    <name type="scientific">Larkinella terrae</name>
    <dbReference type="NCBI Taxonomy" id="2025311"/>
    <lineage>
        <taxon>Bacteria</taxon>
        <taxon>Pseudomonadati</taxon>
        <taxon>Bacteroidota</taxon>
        <taxon>Cytophagia</taxon>
        <taxon>Cytophagales</taxon>
        <taxon>Spirosomataceae</taxon>
        <taxon>Larkinella</taxon>
    </lineage>
</organism>
<dbReference type="SMART" id="SM00228">
    <property type="entry name" value="PDZ"/>
    <property type="match status" value="1"/>
</dbReference>
<reference evidence="3 4" key="1">
    <citation type="journal article" date="2018" name="Antonie Van Leeuwenhoek">
        <title>Larkinella terrae sp. nov., isolated from soil on Jeju Island, South Korea.</title>
        <authorList>
            <person name="Ten L.N."/>
            <person name="Jeon J."/>
            <person name="Park S.J."/>
            <person name="Park S."/>
            <person name="Lee S.Y."/>
            <person name="Kim M.K."/>
            <person name="Jung H.Y."/>
        </authorList>
    </citation>
    <scope>NUCLEOTIDE SEQUENCE [LARGE SCALE GENOMIC DNA]</scope>
    <source>
        <strain evidence="3 4">KCTC 52001</strain>
    </source>
</reference>
<dbReference type="InterPro" id="IPR027268">
    <property type="entry name" value="Peptidase_M4/M1_CTD_sf"/>
</dbReference>
<dbReference type="SUPFAM" id="SSF50156">
    <property type="entry name" value="PDZ domain-like"/>
    <property type="match status" value="1"/>
</dbReference>
<dbReference type="Gene3D" id="2.30.42.10">
    <property type="match status" value="1"/>
</dbReference>
<dbReference type="InterPro" id="IPR024191">
    <property type="entry name" value="Peptidase_M61"/>
</dbReference>
<keyword evidence="1" id="KW-0732">Signal</keyword>
<dbReference type="Gene3D" id="2.60.40.3650">
    <property type="match status" value="1"/>
</dbReference>
<protein>
    <submittedName>
        <fullName evidence="3">PDZ domain-containing protein</fullName>
    </submittedName>
</protein>
<dbReference type="AlphaFoldDB" id="A0A7K0ELK3"/>
<dbReference type="PIRSF" id="PIRSF016493">
    <property type="entry name" value="Glycyl_aminpptds"/>
    <property type="match status" value="1"/>
</dbReference>
<evidence type="ECO:0000313" key="4">
    <source>
        <dbReference type="Proteomes" id="UP000441754"/>
    </source>
</evidence>
<proteinExistence type="predicted"/>
<keyword evidence="4" id="KW-1185">Reference proteome</keyword>
<accession>A0A7K0ELK3</accession>
<sequence length="617" mass="69097">MKKNHWLFFFLSLTVIATSGFSTSKFAETPAAAPAPAITYFLSMPQPQTHYFEVEMRISGAKSVSNDLSNGYIDVKMPVWTPGSYLIREYARHVEGFRAFQGNQAVRSEKIRKNTWRVNASAGPITIRYKVYAYELSVRTSFIDASHGYLNGASVFLYVDQFRNQSHRLVIQPFTDWKKISTGLAAVPNQANTYEAADYDVLVDNPIEIGNHQTFTFTAAGVPHTVAMYGEKLYNENRLSEDMKRVCEEAAKIIGEHPCNEYTFIIHQTPTGGGGLEHANSATLQITRNAFLNAQLYQNLLSLVAHEYFHLWNVKRIRPKAFGPFDYENENYTHLLWVSEGITSFYQSMILKRSGFLTSESYLRSLASEITGIENAPGSEVQSVAESSFDAWIKYYRPTENSINSTVSYYSKGSVLGGLLNLAIVSNTDGQKNLDDVMRLLYTTYYKKLKRGFTDDEFQQAVETVAGRKLDDFFQNYVFGTAKIDYDAFLNPVGLKLVDASASKGDAYLGAMTKSADGRSVVSAVRRDSPAWNAGLNVNDEVLSIDSLRIGTNLDKVLETYKPDDTVTVLVNRGGQILSLAIKLTGNPLAAYRIEPVDNPSTEQRALYRKWLSVKNS</sequence>
<dbReference type="InterPro" id="IPR007963">
    <property type="entry name" value="Peptidase_M61_catalytic"/>
</dbReference>
<feature type="chain" id="PRO_5029778492" evidence="1">
    <location>
        <begin position="28"/>
        <end position="617"/>
    </location>
</feature>
<dbReference type="Pfam" id="PF05299">
    <property type="entry name" value="Peptidase_M61"/>
    <property type="match status" value="1"/>
</dbReference>
<dbReference type="SUPFAM" id="SSF55486">
    <property type="entry name" value="Metalloproteases ('zincins'), catalytic domain"/>
    <property type="match status" value="1"/>
</dbReference>
<evidence type="ECO:0000313" key="3">
    <source>
        <dbReference type="EMBL" id="MRS62689.1"/>
    </source>
</evidence>
<dbReference type="InterPro" id="IPR001478">
    <property type="entry name" value="PDZ"/>
</dbReference>
<feature type="domain" description="PDZ" evidence="2">
    <location>
        <begin position="491"/>
        <end position="575"/>
    </location>
</feature>